<dbReference type="AlphaFoldDB" id="A0A518DB94"/>
<evidence type="ECO:0000313" key="4">
    <source>
        <dbReference type="EMBL" id="QDU88747.1"/>
    </source>
</evidence>
<keyword evidence="2" id="KW-0732">Signal</keyword>
<evidence type="ECO:0000256" key="3">
    <source>
        <dbReference type="SAM" id="Phobius"/>
    </source>
</evidence>
<dbReference type="SUPFAM" id="SSF53850">
    <property type="entry name" value="Periplasmic binding protein-like II"/>
    <property type="match status" value="1"/>
</dbReference>
<proteinExistence type="inferred from homology"/>
<reference evidence="4 5" key="1">
    <citation type="submission" date="2019-02" db="EMBL/GenBank/DDBJ databases">
        <title>Deep-cultivation of Planctomycetes and their phenomic and genomic characterization uncovers novel biology.</title>
        <authorList>
            <person name="Wiegand S."/>
            <person name="Jogler M."/>
            <person name="Boedeker C."/>
            <person name="Pinto D."/>
            <person name="Vollmers J."/>
            <person name="Rivas-Marin E."/>
            <person name="Kohn T."/>
            <person name="Peeters S.H."/>
            <person name="Heuer A."/>
            <person name="Rast P."/>
            <person name="Oberbeckmann S."/>
            <person name="Bunk B."/>
            <person name="Jeske O."/>
            <person name="Meyerdierks A."/>
            <person name="Storesund J.E."/>
            <person name="Kallscheuer N."/>
            <person name="Luecker S."/>
            <person name="Lage O.M."/>
            <person name="Pohl T."/>
            <person name="Merkel B.J."/>
            <person name="Hornburger P."/>
            <person name="Mueller R.-W."/>
            <person name="Bruemmer F."/>
            <person name="Labrenz M."/>
            <person name="Spormann A.M."/>
            <person name="Op den Camp H."/>
            <person name="Overmann J."/>
            <person name="Amann R."/>
            <person name="Jetten M.S.M."/>
            <person name="Mascher T."/>
            <person name="Medema M.H."/>
            <person name="Devos D.P."/>
            <person name="Kaster A.-K."/>
            <person name="Ovreas L."/>
            <person name="Rohde M."/>
            <person name="Galperin M.Y."/>
            <person name="Jogler C."/>
        </authorList>
    </citation>
    <scope>NUCLEOTIDE SEQUENCE [LARGE SCALE GENOMIC DNA]</scope>
    <source>
        <strain evidence="4 5">Pla175</strain>
    </source>
</reference>
<dbReference type="RefSeq" id="WP_197527409.1">
    <property type="nucleotide sequence ID" value="NZ_CP036291.1"/>
</dbReference>
<dbReference type="GO" id="GO:0055085">
    <property type="term" value="P:transmembrane transport"/>
    <property type="evidence" value="ECO:0007669"/>
    <property type="project" value="InterPro"/>
</dbReference>
<dbReference type="NCBIfam" id="TIGR01098">
    <property type="entry name" value="3A0109s03R"/>
    <property type="match status" value="1"/>
</dbReference>
<dbReference type="EMBL" id="CP036291">
    <property type="protein sequence ID" value="QDU88747.1"/>
    <property type="molecule type" value="Genomic_DNA"/>
</dbReference>
<feature type="transmembrane region" description="Helical" evidence="3">
    <location>
        <begin position="12"/>
        <end position="33"/>
    </location>
</feature>
<dbReference type="PANTHER" id="PTHR35841:SF1">
    <property type="entry name" value="PHOSPHONATES-BINDING PERIPLASMIC PROTEIN"/>
    <property type="match status" value="1"/>
</dbReference>
<protein>
    <submittedName>
        <fullName evidence="4">Phosphate-import protein PhnD</fullName>
    </submittedName>
</protein>
<evidence type="ECO:0000313" key="5">
    <source>
        <dbReference type="Proteomes" id="UP000317429"/>
    </source>
</evidence>
<organism evidence="4 5">
    <name type="scientific">Pirellulimonas nuda</name>
    <dbReference type="NCBI Taxonomy" id="2528009"/>
    <lineage>
        <taxon>Bacteria</taxon>
        <taxon>Pseudomonadati</taxon>
        <taxon>Planctomycetota</taxon>
        <taxon>Planctomycetia</taxon>
        <taxon>Pirellulales</taxon>
        <taxon>Lacipirellulaceae</taxon>
        <taxon>Pirellulimonas</taxon>
    </lineage>
</organism>
<keyword evidence="5" id="KW-1185">Reference proteome</keyword>
<dbReference type="GO" id="GO:0043190">
    <property type="term" value="C:ATP-binding cassette (ABC) transporter complex"/>
    <property type="evidence" value="ECO:0007669"/>
    <property type="project" value="InterPro"/>
</dbReference>
<keyword evidence="3" id="KW-0812">Transmembrane</keyword>
<dbReference type="Gene3D" id="3.40.190.10">
    <property type="entry name" value="Periplasmic binding protein-like II"/>
    <property type="match status" value="2"/>
</dbReference>
<gene>
    <name evidence="4" type="primary">phnD</name>
    <name evidence="4" type="ORF">Pla175_21290</name>
</gene>
<dbReference type="KEGG" id="pnd:Pla175_21290"/>
<dbReference type="Proteomes" id="UP000317429">
    <property type="component" value="Chromosome"/>
</dbReference>
<keyword evidence="3" id="KW-1133">Transmembrane helix</keyword>
<sequence length="357" mass="38448">MQNPELRPSLSWGRVFLVAAPLAVIASAITFIWTSSVQDDARSALERNVLSKMLLQAVEPAGSGLVMADSDGDLVADTPPEPDSLQHPDKLVFAYIAEEQEESPSGQNWQELTEAISKAVGKPVEFASFTKVNEQLEALRIGQVHIIGLSTGAAPLAVDSAGFVPLATLAQQSGDVGYEMQIMVPADSPIKETADLRGKRVVFVRPTSNSGFKAAFVYLYKREGLLPEQDYQWSFSLSHKDSIRALLKGGADAAPVASDLLAEMIESGEVPPGALRSIYDSERFPPAVIGCAHDLPADEVASIRNALTGFNWDGTGVQRELGPTGAARFVEVNYKNDWANIRRIDEAVREVLSGDGN</sequence>
<dbReference type="Pfam" id="PF12974">
    <property type="entry name" value="Phosphonate-bd"/>
    <property type="match status" value="1"/>
</dbReference>
<evidence type="ECO:0000256" key="1">
    <source>
        <dbReference type="ARBA" id="ARBA00007162"/>
    </source>
</evidence>
<dbReference type="PANTHER" id="PTHR35841">
    <property type="entry name" value="PHOSPHONATES-BINDING PERIPLASMIC PROTEIN"/>
    <property type="match status" value="1"/>
</dbReference>
<dbReference type="InterPro" id="IPR005770">
    <property type="entry name" value="PhnD"/>
</dbReference>
<accession>A0A518DB94</accession>
<keyword evidence="3" id="KW-0472">Membrane</keyword>
<evidence type="ECO:0000256" key="2">
    <source>
        <dbReference type="ARBA" id="ARBA00022729"/>
    </source>
</evidence>
<name>A0A518DB94_9BACT</name>
<comment type="similarity">
    <text evidence="1">Belongs to the phosphate/phosphite/phosphonate binding protein family.</text>
</comment>